<dbReference type="AlphaFoldDB" id="A0AAP0PYE7"/>
<dbReference type="Proteomes" id="UP001420932">
    <property type="component" value="Unassembled WGS sequence"/>
</dbReference>
<comment type="caution">
    <text evidence="2">The sequence shown here is derived from an EMBL/GenBank/DDBJ whole genome shotgun (WGS) entry which is preliminary data.</text>
</comment>
<sequence length="145" mass="15824">MWQQGDPIAPSQKALLGLPCPRGINSSFSKGAISAIGRRIAYKRRGRGGARWRETGRKNRRSGEGGCTCTDVTEKEEKEGCGRTGLKTTVVVRGVSSSSEGPNIGSGKEQQRRKEARRQRAEEGGPVAATEKVKSRSRGERWRLV</sequence>
<evidence type="ECO:0000313" key="2">
    <source>
        <dbReference type="EMBL" id="KAK9160838.1"/>
    </source>
</evidence>
<accession>A0AAP0PYE7</accession>
<feature type="region of interest" description="Disordered" evidence="1">
    <location>
        <begin position="43"/>
        <end position="70"/>
    </location>
</feature>
<feature type="compositionally biased region" description="Basic and acidic residues" evidence="1">
    <location>
        <begin position="131"/>
        <end position="145"/>
    </location>
</feature>
<proteinExistence type="predicted"/>
<keyword evidence="3" id="KW-1185">Reference proteome</keyword>
<reference evidence="2 3" key="1">
    <citation type="submission" date="2024-01" db="EMBL/GenBank/DDBJ databases">
        <title>Genome assemblies of Stephania.</title>
        <authorList>
            <person name="Yang L."/>
        </authorList>
    </citation>
    <scope>NUCLEOTIDE SEQUENCE [LARGE SCALE GENOMIC DNA]</scope>
    <source>
        <strain evidence="2">YNDBR</strain>
        <tissue evidence="2">Leaf</tissue>
    </source>
</reference>
<evidence type="ECO:0000256" key="1">
    <source>
        <dbReference type="SAM" id="MobiDB-lite"/>
    </source>
</evidence>
<dbReference type="EMBL" id="JBBNAF010000003">
    <property type="protein sequence ID" value="KAK9160838.1"/>
    <property type="molecule type" value="Genomic_DNA"/>
</dbReference>
<feature type="compositionally biased region" description="Basic and acidic residues" evidence="1">
    <location>
        <begin position="51"/>
        <end position="63"/>
    </location>
</feature>
<evidence type="ECO:0000313" key="3">
    <source>
        <dbReference type="Proteomes" id="UP001420932"/>
    </source>
</evidence>
<organism evidence="2 3">
    <name type="scientific">Stephania yunnanensis</name>
    <dbReference type="NCBI Taxonomy" id="152371"/>
    <lineage>
        <taxon>Eukaryota</taxon>
        <taxon>Viridiplantae</taxon>
        <taxon>Streptophyta</taxon>
        <taxon>Embryophyta</taxon>
        <taxon>Tracheophyta</taxon>
        <taxon>Spermatophyta</taxon>
        <taxon>Magnoliopsida</taxon>
        <taxon>Ranunculales</taxon>
        <taxon>Menispermaceae</taxon>
        <taxon>Menispermoideae</taxon>
        <taxon>Cissampelideae</taxon>
        <taxon>Stephania</taxon>
    </lineage>
</organism>
<feature type="compositionally biased region" description="Basic and acidic residues" evidence="1">
    <location>
        <begin position="109"/>
        <end position="123"/>
    </location>
</feature>
<feature type="region of interest" description="Disordered" evidence="1">
    <location>
        <begin position="93"/>
        <end position="145"/>
    </location>
</feature>
<protein>
    <submittedName>
        <fullName evidence="2">Uncharacterized protein</fullName>
    </submittedName>
</protein>
<name>A0AAP0PYE7_9MAGN</name>
<gene>
    <name evidence="2" type="ORF">Syun_007179</name>
</gene>